<dbReference type="Proteomes" id="UP000634530">
    <property type="component" value="Chromosome"/>
</dbReference>
<feature type="signal peptide" evidence="1">
    <location>
        <begin position="1"/>
        <end position="24"/>
    </location>
</feature>
<dbReference type="InterPro" id="IPR051551">
    <property type="entry name" value="Autotransporter_adhesion"/>
</dbReference>
<keyword evidence="1" id="KW-0732">Signal</keyword>
<dbReference type="EMBL" id="CP077093">
    <property type="protein sequence ID" value="QXI25782.1"/>
    <property type="molecule type" value="Genomic_DNA"/>
</dbReference>
<dbReference type="InterPro" id="IPR003991">
    <property type="entry name" value="Pertactin_virulence_factor"/>
</dbReference>
<dbReference type="RefSeq" id="WP_186686112.1">
    <property type="nucleotide sequence ID" value="NZ_CP077093.1"/>
</dbReference>
<dbReference type="AlphaFoldDB" id="A0A9E6TPV4"/>
<dbReference type="PROSITE" id="PS51208">
    <property type="entry name" value="AUTOTRANSPORTER"/>
    <property type="match status" value="1"/>
</dbReference>
<dbReference type="InterPro" id="IPR036709">
    <property type="entry name" value="Autotransporte_beta_dom_sf"/>
</dbReference>
<proteinExistence type="predicted"/>
<dbReference type="SUPFAM" id="SSF103515">
    <property type="entry name" value="Autotransporter"/>
    <property type="match status" value="1"/>
</dbReference>
<dbReference type="InterPro" id="IPR012332">
    <property type="entry name" value="Autotransporter_pectin_lyase_C"/>
</dbReference>
<reference evidence="3 4" key="1">
    <citation type="journal article" date="2020" name="Microorganisms">
        <title>Reliable Identification of Environmental Pseudomonas Isolates Using the rpoD Gene.</title>
        <authorList>
            <consortium name="The Broad Institute Genome Sequencing Platform"/>
            <person name="Girard L."/>
            <person name="Lood C."/>
            <person name="Rokni-Zadeh H."/>
            <person name="van Noort V."/>
            <person name="Lavigne R."/>
            <person name="De Mot R."/>
        </authorList>
    </citation>
    <scope>NUCLEOTIDE SEQUENCE [LARGE SCALE GENOMIC DNA]</scope>
    <source>
        <strain evidence="3 4">RW8P3</strain>
    </source>
</reference>
<keyword evidence="4" id="KW-1185">Reference proteome</keyword>
<protein>
    <submittedName>
        <fullName evidence="3">Autotransporter domain-containing protein</fullName>
    </submittedName>
</protein>
<organism evidence="3 4">
    <name type="scientific">Pseudomonas vanderleydeniana</name>
    <dbReference type="NCBI Taxonomy" id="2745495"/>
    <lineage>
        <taxon>Bacteria</taxon>
        <taxon>Pseudomonadati</taxon>
        <taxon>Pseudomonadota</taxon>
        <taxon>Gammaproteobacteria</taxon>
        <taxon>Pseudomonadales</taxon>
        <taxon>Pseudomonadaceae</taxon>
        <taxon>Pseudomonas</taxon>
    </lineage>
</organism>
<dbReference type="KEGG" id="pvw:HU752_017560"/>
<reference evidence="3 4" key="2">
    <citation type="journal article" date="2021" name="Microorganisms">
        <title>The Ever-Expanding Pseudomonas Genus: Description of 43 New Species and Partition of the Pseudomonas putida Group.</title>
        <authorList>
            <person name="Girard L."/>
            <person name="Lood C."/>
            <person name="Hofte M."/>
            <person name="Vandamme P."/>
            <person name="Rokni-Zadeh H."/>
            <person name="van Noort V."/>
            <person name="Lavigne R."/>
            <person name="De Mot R."/>
        </authorList>
    </citation>
    <scope>NUCLEOTIDE SEQUENCE [LARGE SCALE GENOMIC DNA]</scope>
    <source>
        <strain evidence="3 4">RW8P3</strain>
    </source>
</reference>
<dbReference type="Pfam" id="PF03797">
    <property type="entry name" value="Autotransporter"/>
    <property type="match status" value="1"/>
</dbReference>
<name>A0A9E6TPV4_9PSED</name>
<dbReference type="PANTHER" id="PTHR35037">
    <property type="entry name" value="C-TERMINAL REGION OF AIDA-LIKE PROTEIN"/>
    <property type="match status" value="1"/>
</dbReference>
<evidence type="ECO:0000256" key="1">
    <source>
        <dbReference type="SAM" id="SignalP"/>
    </source>
</evidence>
<sequence>MIRHHLARTCALPLLALVLQDARASCDLTPTAGDDSFVCDSGTSPGVVDTQGNNSLSMPYPGTGTITGNVVFGDGNDSATLVSGTIDGNLDLGGGNNRFTMSGGTIRGTLTGSAQALMSGGSIGRVDLVHDNNHFTLQGGAIQGNLVSEGVNDVVTVTGGTIGSFTQSADIVTSGGNNQVLMSGGTVYGEIHMSAGDDYFNWRDAGIVHGKILMGAGNDRALIQNLGEAALSSTPSLDGGTGNDSLVFENSSPGTGGRYVNWEAVALTRSSAMTLNDSLVLGDSGTGTGSLNIDAGSSLTSSSGVIRAFTAGQNATLDNSGTIYLSAGGAQVSDRLTVIGNYVGNGGHLSLHSVLDGDGSASDRLVVSQGSLSGNTVINVANVGGSGAETLQDGIQVVEANQGATSSNSAFSLGGPVSAGPFDYFLYKGGLTPGTQNNWYLRSSITGPEVPLPEPEGPVTPLPEPGGPLLPNPDPGQTLPFFRPEVAVDAVVGPAAALLDQATLGTFHQRQGEQALLRDNEASAGWARTFGSHLRQGWSGDVTPSLDGNLWGLQAGHDLYSAKDDGGNLHKVGLFVSHARLQGSVRGFVDGFEDTRAGDLWLDGNGFGAYWTLVAPHDAYLDVVAMGTRYSGTARSNRDLKFDIAGHGLSLSLEGGYPYPLANGWVAEPQAQLIAQRISLDNQNDGVSPIRPDSQVYLKSRLGVRLKGALQAGAVPLEPYVQANLWHTFGGRDTMSFEGYPIRTDHSASQLELGTGVLARLGHDLSVYGGLDYGSHIDSRQQESISATLGIRLNW</sequence>
<dbReference type="InterPro" id="IPR005546">
    <property type="entry name" value="Autotransporte_beta"/>
</dbReference>
<accession>A0A9E6TPV4</accession>
<evidence type="ECO:0000259" key="2">
    <source>
        <dbReference type="PROSITE" id="PS51208"/>
    </source>
</evidence>
<dbReference type="InterPro" id="IPR043990">
    <property type="entry name" value="AC_1"/>
</dbReference>
<dbReference type="InterPro" id="IPR011050">
    <property type="entry name" value="Pectin_lyase_fold/virulence"/>
</dbReference>
<dbReference type="Gene3D" id="2.160.20.20">
    <property type="match status" value="1"/>
</dbReference>
<dbReference type="PANTHER" id="PTHR35037:SF3">
    <property type="entry name" value="C-TERMINAL REGION OF AIDA-LIKE PROTEIN"/>
    <property type="match status" value="1"/>
</dbReference>
<feature type="chain" id="PRO_5038418016" evidence="1">
    <location>
        <begin position="25"/>
        <end position="795"/>
    </location>
</feature>
<dbReference type="Gene3D" id="2.40.128.130">
    <property type="entry name" value="Autotransporter beta-domain"/>
    <property type="match status" value="1"/>
</dbReference>
<dbReference type="SMART" id="SM00869">
    <property type="entry name" value="Autotransporter"/>
    <property type="match status" value="1"/>
</dbReference>
<evidence type="ECO:0000313" key="4">
    <source>
        <dbReference type="Proteomes" id="UP000634530"/>
    </source>
</evidence>
<feature type="domain" description="Autotransporter" evidence="2">
    <location>
        <begin position="518"/>
        <end position="795"/>
    </location>
</feature>
<dbReference type="PRINTS" id="PR01484">
    <property type="entry name" value="PRTACTNFAMLY"/>
</dbReference>
<gene>
    <name evidence="3" type="ORF">HU752_017560</name>
</gene>
<dbReference type="SUPFAM" id="SSF51126">
    <property type="entry name" value="Pectin lyase-like"/>
    <property type="match status" value="1"/>
</dbReference>
<dbReference type="CDD" id="cd01344">
    <property type="entry name" value="PL2_Passenger_AT"/>
    <property type="match status" value="1"/>
</dbReference>
<dbReference type="Pfam" id="PF18883">
    <property type="entry name" value="AC_1"/>
    <property type="match status" value="1"/>
</dbReference>
<evidence type="ECO:0000313" key="3">
    <source>
        <dbReference type="EMBL" id="QXI25782.1"/>
    </source>
</evidence>